<keyword evidence="1" id="KW-0812">Transmembrane</keyword>
<feature type="transmembrane region" description="Helical" evidence="1">
    <location>
        <begin position="211"/>
        <end position="231"/>
    </location>
</feature>
<accession>A0A285JAY6</accession>
<evidence type="ECO:0000313" key="2">
    <source>
        <dbReference type="EMBL" id="PJE27060.1"/>
    </source>
</evidence>
<feature type="transmembrane region" description="Helical" evidence="1">
    <location>
        <begin position="104"/>
        <end position="124"/>
    </location>
</feature>
<evidence type="ECO:0000313" key="3">
    <source>
        <dbReference type="EMBL" id="SNY56311.1"/>
    </source>
</evidence>
<evidence type="ECO:0008006" key="6">
    <source>
        <dbReference type="Google" id="ProtNLM"/>
    </source>
</evidence>
<feature type="transmembrane region" description="Helical" evidence="1">
    <location>
        <begin position="136"/>
        <end position="158"/>
    </location>
</feature>
<dbReference type="Proteomes" id="UP000231702">
    <property type="component" value="Unassembled WGS sequence"/>
</dbReference>
<reference evidence="2 5" key="2">
    <citation type="journal article" date="2018" name="Int. J. Syst. Evol. Microbiol.">
        <title>Pseudooceanicola lipolyticus sp. nov., a marine alphaproteobacterium, reclassification of Oceanicola flagellatus as Pseudooceanicola flagellatus comb. nov. and emended description of the genus Pseudooceanicola.</title>
        <authorList>
            <person name="Huang M.-M."/>
            <person name="Guo L.-L."/>
            <person name="Wu Y.-H."/>
            <person name="Lai Q.-L."/>
            <person name="Shao Z.-Z."/>
            <person name="Wang C.-S."/>
            <person name="Wu M."/>
            <person name="Xu X.-W."/>
        </authorList>
    </citation>
    <scope>NUCLEOTIDE SEQUENCE [LARGE SCALE GENOMIC DNA]</scope>
    <source>
        <strain evidence="2 5">Ar-45</strain>
    </source>
</reference>
<dbReference type="OrthoDB" id="5189031at2"/>
<dbReference type="RefSeq" id="WP_097146944.1">
    <property type="nucleotide sequence ID" value="NZ_OBEA01000006.1"/>
</dbReference>
<feature type="transmembrane region" description="Helical" evidence="1">
    <location>
        <begin position="189"/>
        <end position="205"/>
    </location>
</feature>
<name>A0A285JAY6_9RHOB</name>
<proteinExistence type="predicted"/>
<keyword evidence="1" id="KW-0472">Membrane</keyword>
<evidence type="ECO:0000313" key="4">
    <source>
        <dbReference type="Proteomes" id="UP000231655"/>
    </source>
</evidence>
<sequence>MRILLPLLILLATLAFALSPVLSTGFSGFTADQFPVPQPDPPIQPMGLTFAVIWTVIYGWLIVMSGFGLLRRADAPDWAPHRPWLLASLVIGAAWIPVANVSPIWALVLIWAMLATTLRALWLVPGRDRFWLQGPVGLYAGWLTAAAPVGTAVVATGYGATPELWVHAAFLLLASWIAYAVARFSSQPRPFYLVAVLWAVLGIIIDNVAVGRWLFAGLAGAVLLVLLPVFARHVRDFMRR</sequence>
<feature type="transmembrane region" description="Helical" evidence="1">
    <location>
        <begin position="47"/>
        <end position="70"/>
    </location>
</feature>
<organism evidence="3 4">
    <name type="scientific">Pseudooceanicola antarcticus</name>
    <dbReference type="NCBI Taxonomy" id="1247613"/>
    <lineage>
        <taxon>Bacteria</taxon>
        <taxon>Pseudomonadati</taxon>
        <taxon>Pseudomonadota</taxon>
        <taxon>Alphaproteobacteria</taxon>
        <taxon>Rhodobacterales</taxon>
        <taxon>Paracoccaceae</taxon>
        <taxon>Pseudooceanicola</taxon>
    </lineage>
</organism>
<dbReference type="EMBL" id="OBEA01000006">
    <property type="protein sequence ID" value="SNY56311.1"/>
    <property type="molecule type" value="Genomic_DNA"/>
</dbReference>
<dbReference type="Proteomes" id="UP000231655">
    <property type="component" value="Unassembled WGS sequence"/>
</dbReference>
<feature type="transmembrane region" description="Helical" evidence="1">
    <location>
        <begin position="164"/>
        <end position="182"/>
    </location>
</feature>
<evidence type="ECO:0000313" key="5">
    <source>
        <dbReference type="Proteomes" id="UP000231702"/>
    </source>
</evidence>
<feature type="transmembrane region" description="Helical" evidence="1">
    <location>
        <begin position="82"/>
        <end position="98"/>
    </location>
</feature>
<protein>
    <recommendedName>
        <fullName evidence="6">TspO and MBR related proteins</fullName>
    </recommendedName>
</protein>
<evidence type="ECO:0000256" key="1">
    <source>
        <dbReference type="SAM" id="Phobius"/>
    </source>
</evidence>
<reference evidence="3 4" key="1">
    <citation type="submission" date="2017-09" db="EMBL/GenBank/DDBJ databases">
        <authorList>
            <person name="Ehlers B."/>
            <person name="Leendertz F.H."/>
        </authorList>
    </citation>
    <scope>NUCLEOTIDE SEQUENCE [LARGE SCALE GENOMIC DNA]</scope>
    <source>
        <strain evidence="3 4">CGMCC 1.12662</strain>
    </source>
</reference>
<gene>
    <name evidence="2" type="ORF">CVM39_17210</name>
    <name evidence="3" type="ORF">SAMN06297129_3256</name>
</gene>
<keyword evidence="5" id="KW-1185">Reference proteome</keyword>
<dbReference type="EMBL" id="PGTD01000018">
    <property type="protein sequence ID" value="PJE27060.1"/>
    <property type="molecule type" value="Genomic_DNA"/>
</dbReference>
<dbReference type="AlphaFoldDB" id="A0A285JAY6"/>
<keyword evidence="1" id="KW-1133">Transmembrane helix</keyword>